<dbReference type="Proteomes" id="UP000229681">
    <property type="component" value="Unassembled WGS sequence"/>
</dbReference>
<gene>
    <name evidence="2" type="ORF">CUN49_06730</name>
</gene>
<sequence length="349" mass="36989">MLVLIGLWCALLAAPARAQSGALSNLLRQVPNKAESRSIIWFSALSALERALGIQVDSREALDRLPLAQRATYLSEIGRLVYFSDYSGLARAPEWLATFGINSFAISQELVVGQAPNQVAILEGNFDVGAINNALQNLGYQVQQIDSTPILALGNDNSAPAGIVGSLAADKLNRIALSADRILAAASTASLAASLAPTPHLADDPIYAALASSLEERGALICAVLFDGAFAARELVGTTPSAPNGLPAYQAGAIGYYRSGNVRALTFVLIYADPNTAAQAGNILVERLSGYISPEQPERPLFSDWRFAAEIAQKGGVTVLKVSAEMPEDSDVAWVNLVQERDLGFLRPQ</sequence>
<dbReference type="AlphaFoldDB" id="A0A2M8PF72"/>
<organism evidence="2 3">
    <name type="scientific">Candidatus Thermofonsia Clade 1 bacterium</name>
    <dbReference type="NCBI Taxonomy" id="2364210"/>
    <lineage>
        <taxon>Bacteria</taxon>
        <taxon>Bacillati</taxon>
        <taxon>Chloroflexota</taxon>
        <taxon>Candidatus Thermofontia</taxon>
        <taxon>Candidatus Thermofonsia Clade 1</taxon>
    </lineage>
</organism>
<feature type="signal peptide" evidence="1">
    <location>
        <begin position="1"/>
        <end position="18"/>
    </location>
</feature>
<evidence type="ECO:0000313" key="3">
    <source>
        <dbReference type="Proteomes" id="UP000229681"/>
    </source>
</evidence>
<reference evidence="2 3" key="1">
    <citation type="submission" date="2017-11" db="EMBL/GenBank/DDBJ databases">
        <title>Evolution of Phototrophy in the Chloroflexi Phylum Driven by Horizontal Gene Transfer.</title>
        <authorList>
            <person name="Ward L.M."/>
            <person name="Hemp J."/>
            <person name="Shih P.M."/>
            <person name="Mcglynn S.E."/>
            <person name="Fischer W."/>
        </authorList>
    </citation>
    <scope>NUCLEOTIDE SEQUENCE [LARGE SCALE GENOMIC DNA]</scope>
    <source>
        <strain evidence="2">JP3_13</strain>
    </source>
</reference>
<dbReference type="EMBL" id="PGTM01000072">
    <property type="protein sequence ID" value="PJF36199.1"/>
    <property type="molecule type" value="Genomic_DNA"/>
</dbReference>
<protein>
    <submittedName>
        <fullName evidence="2">Uncharacterized protein</fullName>
    </submittedName>
</protein>
<keyword evidence="1" id="KW-0732">Signal</keyword>
<evidence type="ECO:0000313" key="2">
    <source>
        <dbReference type="EMBL" id="PJF36199.1"/>
    </source>
</evidence>
<comment type="caution">
    <text evidence="2">The sequence shown here is derived from an EMBL/GenBank/DDBJ whole genome shotgun (WGS) entry which is preliminary data.</text>
</comment>
<proteinExistence type="predicted"/>
<evidence type="ECO:0000256" key="1">
    <source>
        <dbReference type="SAM" id="SignalP"/>
    </source>
</evidence>
<feature type="chain" id="PRO_5014753903" evidence="1">
    <location>
        <begin position="19"/>
        <end position="349"/>
    </location>
</feature>
<name>A0A2M8PF72_9CHLR</name>
<accession>A0A2M8PF72</accession>